<dbReference type="PANTHER" id="PTHR13847">
    <property type="entry name" value="SARCOSINE DEHYDROGENASE-RELATED"/>
    <property type="match status" value="1"/>
</dbReference>
<dbReference type="InterPro" id="IPR006076">
    <property type="entry name" value="FAD-dep_OxRdtase"/>
</dbReference>
<comment type="caution">
    <text evidence="5">The sequence shown here is derived from an EMBL/GenBank/DDBJ whole genome shotgun (WGS) entry which is preliminary data.</text>
</comment>
<dbReference type="EMBL" id="BGZK01000048">
    <property type="protein sequence ID" value="GBP11891.1"/>
    <property type="molecule type" value="Genomic_DNA"/>
</dbReference>
<evidence type="ECO:0000256" key="3">
    <source>
        <dbReference type="ARBA" id="ARBA00046185"/>
    </source>
</evidence>
<evidence type="ECO:0000259" key="4">
    <source>
        <dbReference type="Pfam" id="PF01266"/>
    </source>
</evidence>
<sequence length="344" mass="38858">MGSPYAYPSIMHIQVPHISKGKLPPLGCVNLESEGWFDADSLKLAMRMKSEELGAEYIKGEVKDFLFLEQKDVLMEGVTPGSYKRLRKVVYETDDGERKELAFAICILAAGVESAELARKAGIGVKDGMLIVPLPVVSRKCHLYSFESDKLKLNTPTLMDISGTWLRRDGFTNNFICGQGPLSTFSWRDGDEEETYTKEAIHQSLMHRIPALGNFKFHDHWTEEYDYTYYDESGIIGPHCYYNNLYFATGFGNYGMQHAPGIGRAVTELIVDGTFKTVDLTRFGFDRLMTGNTPMQIKNELDSVYRDSAQSYTTVKFWAAEFKRGCKSLGDDERSERPKTATTD</sequence>
<keyword evidence="1" id="KW-0560">Oxidoreductase</keyword>
<dbReference type="OrthoDB" id="424974at2759"/>
<proteinExistence type="predicted"/>
<accession>A0A4C1TF13</accession>
<feature type="domain" description="FAD dependent oxidoreductase" evidence="4">
    <location>
        <begin position="28"/>
        <end position="269"/>
    </location>
</feature>
<dbReference type="PANTHER" id="PTHR13847:SF287">
    <property type="entry name" value="FAD-DEPENDENT OXIDOREDUCTASE DOMAIN-CONTAINING PROTEIN 1"/>
    <property type="match status" value="1"/>
</dbReference>
<dbReference type="Proteomes" id="UP000299102">
    <property type="component" value="Unassembled WGS sequence"/>
</dbReference>
<evidence type="ECO:0000256" key="1">
    <source>
        <dbReference type="ARBA" id="ARBA00023002"/>
    </source>
</evidence>
<protein>
    <recommendedName>
        <fullName evidence="2">FAD-dependent oxidoreductase domain-containing protein 1</fullName>
    </recommendedName>
</protein>
<dbReference type="GO" id="GO:0032981">
    <property type="term" value="P:mitochondrial respiratory chain complex I assembly"/>
    <property type="evidence" value="ECO:0007669"/>
    <property type="project" value="TreeGrafter"/>
</dbReference>
<comment type="function">
    <text evidence="3">Required for the assembly of the mitochondrial membrane respiratory chain NADH dehydrogenase (Complex I). Involved in mid-late stages of complex I assembly.</text>
</comment>
<dbReference type="GO" id="GO:0005739">
    <property type="term" value="C:mitochondrion"/>
    <property type="evidence" value="ECO:0007669"/>
    <property type="project" value="GOC"/>
</dbReference>
<gene>
    <name evidence="5" type="primary">foxred1</name>
    <name evidence="5" type="ORF">EVAR_74525_1</name>
</gene>
<dbReference type="Pfam" id="PF01266">
    <property type="entry name" value="DAO"/>
    <property type="match status" value="1"/>
</dbReference>
<dbReference type="GO" id="GO:0016491">
    <property type="term" value="F:oxidoreductase activity"/>
    <property type="evidence" value="ECO:0007669"/>
    <property type="project" value="UniProtKB-KW"/>
</dbReference>
<evidence type="ECO:0000256" key="2">
    <source>
        <dbReference type="ARBA" id="ARBA00039785"/>
    </source>
</evidence>
<name>A0A4C1TF13_EUMVA</name>
<reference evidence="5 6" key="1">
    <citation type="journal article" date="2019" name="Commun. Biol.">
        <title>The bagworm genome reveals a unique fibroin gene that provides high tensile strength.</title>
        <authorList>
            <person name="Kono N."/>
            <person name="Nakamura H."/>
            <person name="Ohtoshi R."/>
            <person name="Tomita M."/>
            <person name="Numata K."/>
            <person name="Arakawa K."/>
        </authorList>
    </citation>
    <scope>NUCLEOTIDE SEQUENCE [LARGE SCALE GENOMIC DNA]</scope>
</reference>
<keyword evidence="6" id="KW-1185">Reference proteome</keyword>
<dbReference type="AlphaFoldDB" id="A0A4C1TF13"/>
<dbReference type="InterPro" id="IPR036188">
    <property type="entry name" value="FAD/NAD-bd_sf"/>
</dbReference>
<evidence type="ECO:0000313" key="5">
    <source>
        <dbReference type="EMBL" id="GBP11891.1"/>
    </source>
</evidence>
<dbReference type="SUPFAM" id="SSF51905">
    <property type="entry name" value="FAD/NAD(P)-binding domain"/>
    <property type="match status" value="1"/>
</dbReference>
<dbReference type="Gene3D" id="3.50.50.60">
    <property type="entry name" value="FAD/NAD(P)-binding domain"/>
    <property type="match status" value="1"/>
</dbReference>
<organism evidence="5 6">
    <name type="scientific">Eumeta variegata</name>
    <name type="common">Bagworm moth</name>
    <name type="synonym">Eumeta japonica</name>
    <dbReference type="NCBI Taxonomy" id="151549"/>
    <lineage>
        <taxon>Eukaryota</taxon>
        <taxon>Metazoa</taxon>
        <taxon>Ecdysozoa</taxon>
        <taxon>Arthropoda</taxon>
        <taxon>Hexapoda</taxon>
        <taxon>Insecta</taxon>
        <taxon>Pterygota</taxon>
        <taxon>Neoptera</taxon>
        <taxon>Endopterygota</taxon>
        <taxon>Lepidoptera</taxon>
        <taxon>Glossata</taxon>
        <taxon>Ditrysia</taxon>
        <taxon>Tineoidea</taxon>
        <taxon>Psychidae</taxon>
        <taxon>Oiketicinae</taxon>
        <taxon>Eumeta</taxon>
    </lineage>
</organism>
<evidence type="ECO:0000313" key="6">
    <source>
        <dbReference type="Proteomes" id="UP000299102"/>
    </source>
</evidence>
<dbReference type="STRING" id="151549.A0A4C1TF13"/>
<dbReference type="Gene3D" id="3.30.9.10">
    <property type="entry name" value="D-Amino Acid Oxidase, subunit A, domain 2"/>
    <property type="match status" value="1"/>
</dbReference>